<dbReference type="Proteomes" id="UP000016064">
    <property type="component" value="Unassembled WGS sequence"/>
</dbReference>
<organism evidence="2 3">
    <name type="scientific">Chlamydia ibidis 10-1398/6</name>
    <dbReference type="NCBI Taxonomy" id="1046581"/>
    <lineage>
        <taxon>Bacteria</taxon>
        <taxon>Pseudomonadati</taxon>
        <taxon>Chlamydiota</taxon>
        <taxon>Chlamydiia</taxon>
        <taxon>Chlamydiales</taxon>
        <taxon>Chlamydiaceae</taxon>
        <taxon>Chlamydia/Chlamydophila group</taxon>
        <taxon>Chlamydia</taxon>
    </lineage>
</organism>
<comment type="caution">
    <text evidence="2">The sequence shown here is derived from an EMBL/GenBank/DDBJ whole genome shotgun (WGS) entry which is preliminary data.</text>
</comment>
<keyword evidence="1" id="KW-0472">Membrane</keyword>
<protein>
    <recommendedName>
        <fullName evidence="4">Inner membrane protein</fullName>
    </recommendedName>
</protein>
<sequence length="102" mass="11406">MPYYVIRRSGNTSFTEPLTMFARGTPAKRALTKALYAFTAQVFGILCLITGAILAAVYLHPLSILAILVLVPIYFVVRCLLTNQLRKLYIALDIFPSKNLIK</sequence>
<proteinExistence type="predicted"/>
<feature type="transmembrane region" description="Helical" evidence="1">
    <location>
        <begin position="64"/>
        <end position="81"/>
    </location>
</feature>
<reference evidence="2 3" key="1">
    <citation type="submission" date="2013-07" db="EMBL/GenBank/DDBJ databases">
        <title>Isolation of a new Chlamydia species from the feral Sacred Ibis (Threskiornis aethiopicus): Chlamydia ibidis.</title>
        <authorList>
            <person name="Vorimore F."/>
            <person name="Hsia R.-C."/>
            <person name="Huot-Creasy H."/>
            <person name="Bastian S."/>
            <person name="Deruyter L."/>
            <person name="Passet A."/>
            <person name="Sachse K."/>
            <person name="Bavoil P."/>
            <person name="Myers G."/>
            <person name="Laroucau K."/>
        </authorList>
    </citation>
    <scope>NUCLEOTIDE SEQUENCE [LARGE SCALE GENOMIC DNA]</scope>
    <source>
        <strain evidence="2 3">10-1398/6</strain>
    </source>
</reference>
<evidence type="ECO:0000256" key="1">
    <source>
        <dbReference type="SAM" id="Phobius"/>
    </source>
</evidence>
<accession>A0ABP2XFD6</accession>
<name>A0ABP2XFD6_9CHLA</name>
<keyword evidence="1" id="KW-0812">Transmembrane</keyword>
<dbReference type="EMBL" id="APJW01000001">
    <property type="protein sequence ID" value="EQM63159.1"/>
    <property type="molecule type" value="Genomic_DNA"/>
</dbReference>
<dbReference type="RefSeq" id="WP_021119536.1">
    <property type="nucleotide sequence ID" value="NZ_APJW01000001.1"/>
</dbReference>
<evidence type="ECO:0000313" key="3">
    <source>
        <dbReference type="Proteomes" id="UP000016064"/>
    </source>
</evidence>
<feature type="transmembrane region" description="Helical" evidence="1">
    <location>
        <begin position="35"/>
        <end position="58"/>
    </location>
</feature>
<evidence type="ECO:0008006" key="4">
    <source>
        <dbReference type="Google" id="ProtNLM"/>
    </source>
</evidence>
<keyword evidence="3" id="KW-1185">Reference proteome</keyword>
<gene>
    <name evidence="2" type="ORF">H359_0303</name>
</gene>
<keyword evidence="1" id="KW-1133">Transmembrane helix</keyword>
<evidence type="ECO:0000313" key="2">
    <source>
        <dbReference type="EMBL" id="EQM63159.1"/>
    </source>
</evidence>